<dbReference type="AlphaFoldDB" id="A0A445BF85"/>
<comment type="caution">
    <text evidence="4">The sequence shown here is derived from an EMBL/GenBank/DDBJ whole genome shotgun (WGS) entry which is preliminary data.</text>
</comment>
<keyword evidence="2" id="KW-0406">Ion transport</keyword>
<protein>
    <recommendedName>
        <fullName evidence="2">Magnesium transporter</fullName>
    </recommendedName>
</protein>
<name>A0A445BF85_ARAHY</name>
<dbReference type="Pfam" id="PF22099">
    <property type="entry name" value="MRS2-like"/>
    <property type="match status" value="1"/>
</dbReference>
<dbReference type="SMR" id="A0A445BF85"/>
<keyword evidence="2" id="KW-0813">Transport</keyword>
<reference evidence="4 5" key="1">
    <citation type="submission" date="2019-01" db="EMBL/GenBank/DDBJ databases">
        <title>Sequencing of cultivated peanut Arachis hypogaea provides insights into genome evolution and oil improvement.</title>
        <authorList>
            <person name="Chen X."/>
        </authorList>
    </citation>
    <scope>NUCLEOTIDE SEQUENCE [LARGE SCALE GENOMIC DNA]</scope>
    <source>
        <strain evidence="5">cv. Fuhuasheng</strain>
        <tissue evidence="4">Leaves</tissue>
    </source>
</reference>
<evidence type="ECO:0000256" key="2">
    <source>
        <dbReference type="RuleBase" id="RU366041"/>
    </source>
</evidence>
<dbReference type="Gene3D" id="2.40.128.330">
    <property type="match status" value="1"/>
</dbReference>
<dbReference type="PANTHER" id="PTHR13890:SF35">
    <property type="entry name" value="MAGNESIUM TRANSPORTER MRS2-3"/>
    <property type="match status" value="1"/>
</dbReference>
<comment type="subcellular location">
    <subcellularLocation>
        <location evidence="2">Membrane</location>
        <topology evidence="2">Multi-pass membrane protein</topology>
    </subcellularLocation>
</comment>
<dbReference type="EMBL" id="SDMP01000009">
    <property type="protein sequence ID" value="RYR37335.1"/>
    <property type="molecule type" value="Genomic_DNA"/>
</dbReference>
<comment type="similarity">
    <text evidence="1 2">Belongs to the CorA metal ion transporter (MIT) (TC 1.A.35.5) family.</text>
</comment>
<dbReference type="CDD" id="cd12823">
    <property type="entry name" value="Mrs2_Mfm1p-like"/>
    <property type="match status" value="1"/>
</dbReference>
<evidence type="ECO:0000256" key="3">
    <source>
        <dbReference type="SAM" id="Coils"/>
    </source>
</evidence>
<gene>
    <name evidence="4" type="ORF">Ahy_A09g042239</name>
</gene>
<comment type="function">
    <text evidence="2">Magnesium transporter that may mediate the influx of magnesium.</text>
</comment>
<evidence type="ECO:0000313" key="5">
    <source>
        <dbReference type="Proteomes" id="UP000289738"/>
    </source>
</evidence>
<dbReference type="PANTHER" id="PTHR13890">
    <property type="entry name" value="RNA SPLICING PROTEIN MRS2, MITOCHONDRIAL"/>
    <property type="match status" value="1"/>
</dbReference>
<evidence type="ECO:0000256" key="1">
    <source>
        <dbReference type="ARBA" id="ARBA00007535"/>
    </source>
</evidence>
<keyword evidence="2" id="KW-1133">Transmembrane helix</keyword>
<feature type="transmembrane region" description="Helical" evidence="2">
    <location>
        <begin position="299"/>
        <end position="322"/>
    </location>
</feature>
<dbReference type="Gramene" id="arahy.Tifrunner.gnm2.ann2.Ah09g374200.1">
    <property type="protein sequence ID" value="arahy.Tifrunner.gnm2.ann2.Ah09g374200.1-CDS"/>
    <property type="gene ID" value="arahy.Tifrunner.gnm2.ann2.Ah09g374200"/>
</dbReference>
<evidence type="ECO:0000313" key="4">
    <source>
        <dbReference type="EMBL" id="RYR37335.1"/>
    </source>
</evidence>
<sequence>MHEMIMMMNRRRSGIKREWAVAVVGAGGEMESLEAGKQEIMRRTRVAARDLRRMLSSSSRTTIAGRECAIVINLEHIKCIITANEALFLNSRDPSLVSLLHHLHNRIILPSSSSTNILPFEFVALEACLHASCTTLENLSNILQQEAHTAFYKLTSEINILNLERVRQIKNRLLALTCRAHKVRDELERLLDNDENMIEMYLTNKLRSEDAVSNVEELEMLLGAYLVQIGGTLNKLFTVREYAEETEEYIKAMLKEKQDKLLQMAVRVGTANVIAEAFITVVGIFTINIHIDLFQKHALLPWIVGGCVASSIFLYVSAIVWYRHKHLLD</sequence>
<keyword evidence="3" id="KW-0175">Coiled coil</keyword>
<organism evidence="4 5">
    <name type="scientific">Arachis hypogaea</name>
    <name type="common">Peanut</name>
    <dbReference type="NCBI Taxonomy" id="3818"/>
    <lineage>
        <taxon>Eukaryota</taxon>
        <taxon>Viridiplantae</taxon>
        <taxon>Streptophyta</taxon>
        <taxon>Embryophyta</taxon>
        <taxon>Tracheophyta</taxon>
        <taxon>Spermatophyta</taxon>
        <taxon>Magnoliopsida</taxon>
        <taxon>eudicotyledons</taxon>
        <taxon>Gunneridae</taxon>
        <taxon>Pentapetalae</taxon>
        <taxon>rosids</taxon>
        <taxon>fabids</taxon>
        <taxon>Fabales</taxon>
        <taxon>Fabaceae</taxon>
        <taxon>Papilionoideae</taxon>
        <taxon>50 kb inversion clade</taxon>
        <taxon>dalbergioids sensu lato</taxon>
        <taxon>Dalbergieae</taxon>
        <taxon>Pterocarpus clade</taxon>
        <taxon>Arachis</taxon>
    </lineage>
</organism>
<feature type="coiled-coil region" evidence="3">
    <location>
        <begin position="173"/>
        <end position="204"/>
    </location>
</feature>
<dbReference type="OrthoDB" id="10251508at2759"/>
<feature type="transmembrane region" description="Helical" evidence="2">
    <location>
        <begin position="264"/>
        <end position="287"/>
    </location>
</feature>
<dbReference type="Gene3D" id="1.20.58.340">
    <property type="entry name" value="Magnesium transport protein CorA, transmembrane region"/>
    <property type="match status" value="1"/>
</dbReference>
<accession>A0A445BF85</accession>
<keyword evidence="5" id="KW-1185">Reference proteome</keyword>
<dbReference type="InterPro" id="IPR039204">
    <property type="entry name" value="MRS2-like"/>
</dbReference>
<dbReference type="GO" id="GO:0015095">
    <property type="term" value="F:magnesium ion transmembrane transporter activity"/>
    <property type="evidence" value="ECO:0007669"/>
    <property type="project" value="TreeGrafter"/>
</dbReference>
<dbReference type="GO" id="GO:0016020">
    <property type="term" value="C:membrane"/>
    <property type="evidence" value="ECO:0007669"/>
    <property type="project" value="UniProtKB-SubCell"/>
</dbReference>
<keyword evidence="2" id="KW-0472">Membrane</keyword>
<dbReference type="Proteomes" id="UP000289738">
    <property type="component" value="Chromosome A09"/>
</dbReference>
<keyword evidence="2" id="KW-0812">Transmembrane</keyword>
<keyword evidence="2" id="KW-0460">Magnesium</keyword>
<proteinExistence type="inferred from homology"/>